<dbReference type="InterPro" id="IPR050584">
    <property type="entry name" value="Cholesterol_7-desaturase"/>
</dbReference>
<dbReference type="OrthoDB" id="5243643at2"/>
<dbReference type="CDD" id="cd03469">
    <property type="entry name" value="Rieske_RO_Alpha_N"/>
    <property type="match status" value="1"/>
</dbReference>
<evidence type="ECO:0000256" key="4">
    <source>
        <dbReference type="ARBA" id="ARBA00023004"/>
    </source>
</evidence>
<dbReference type="AlphaFoldDB" id="A0A563ELZ8"/>
<dbReference type="Pfam" id="PF19112">
    <property type="entry name" value="VanA_C"/>
    <property type="match status" value="1"/>
</dbReference>
<comment type="caution">
    <text evidence="7">The sequence shown here is derived from an EMBL/GenBank/DDBJ whole genome shotgun (WGS) entry which is preliminary data.</text>
</comment>
<dbReference type="PANTHER" id="PTHR21266:SF57">
    <property type="entry name" value="3-CHLOROBENZOATE-3,4-DIOXYGENASE"/>
    <property type="match status" value="1"/>
</dbReference>
<proteinExistence type="predicted"/>
<dbReference type="GO" id="GO:0051537">
    <property type="term" value="F:2 iron, 2 sulfur cluster binding"/>
    <property type="evidence" value="ECO:0007669"/>
    <property type="project" value="UniProtKB-KW"/>
</dbReference>
<keyword evidence="2" id="KW-0479">Metal-binding</keyword>
<reference evidence="7 8" key="1">
    <citation type="submission" date="2019-07" db="EMBL/GenBank/DDBJ databases">
        <title>Lentzea xizangensis sp. nov., isolated from Qinghai-Tibetan Plateau Soils.</title>
        <authorList>
            <person name="Huang J."/>
        </authorList>
    </citation>
    <scope>NUCLEOTIDE SEQUENCE [LARGE SCALE GENOMIC DNA]</scope>
    <source>
        <strain evidence="7 8">FXJ1.1311</strain>
    </source>
</reference>
<evidence type="ECO:0000256" key="1">
    <source>
        <dbReference type="ARBA" id="ARBA00022714"/>
    </source>
</evidence>
<dbReference type="InterPro" id="IPR044043">
    <property type="entry name" value="VanA_C_cat"/>
</dbReference>
<keyword evidence="1" id="KW-0001">2Fe-2S</keyword>
<gene>
    <name evidence="7" type="ORF">FKR81_29460</name>
</gene>
<feature type="domain" description="Rieske" evidence="6">
    <location>
        <begin position="26"/>
        <end position="130"/>
    </location>
</feature>
<keyword evidence="3" id="KW-0560">Oxidoreductase</keyword>
<dbReference type="GO" id="GO:0051213">
    <property type="term" value="F:dioxygenase activity"/>
    <property type="evidence" value="ECO:0007669"/>
    <property type="project" value="UniProtKB-KW"/>
</dbReference>
<dbReference type="GO" id="GO:0046872">
    <property type="term" value="F:metal ion binding"/>
    <property type="evidence" value="ECO:0007669"/>
    <property type="project" value="UniProtKB-KW"/>
</dbReference>
<dbReference type="Gene3D" id="2.102.10.10">
    <property type="entry name" value="Rieske [2Fe-2S] iron-sulphur domain"/>
    <property type="match status" value="1"/>
</dbReference>
<keyword evidence="8" id="KW-1185">Reference proteome</keyword>
<dbReference type="InterPro" id="IPR036922">
    <property type="entry name" value="Rieske_2Fe-2S_sf"/>
</dbReference>
<evidence type="ECO:0000259" key="6">
    <source>
        <dbReference type="PROSITE" id="PS51296"/>
    </source>
</evidence>
<organism evidence="7 8">
    <name type="scientific">Lentzea tibetensis</name>
    <dbReference type="NCBI Taxonomy" id="2591470"/>
    <lineage>
        <taxon>Bacteria</taxon>
        <taxon>Bacillati</taxon>
        <taxon>Actinomycetota</taxon>
        <taxon>Actinomycetes</taxon>
        <taxon>Pseudonocardiales</taxon>
        <taxon>Pseudonocardiaceae</taxon>
        <taxon>Lentzea</taxon>
    </lineage>
</organism>
<evidence type="ECO:0000256" key="5">
    <source>
        <dbReference type="ARBA" id="ARBA00023014"/>
    </source>
</evidence>
<keyword evidence="5" id="KW-0411">Iron-sulfur</keyword>
<accession>A0A563ELZ8</accession>
<evidence type="ECO:0000313" key="8">
    <source>
        <dbReference type="Proteomes" id="UP000316639"/>
    </source>
</evidence>
<dbReference type="Proteomes" id="UP000316639">
    <property type="component" value="Unassembled WGS sequence"/>
</dbReference>
<keyword evidence="4" id="KW-0408">Iron</keyword>
<dbReference type="SUPFAM" id="SSF55961">
    <property type="entry name" value="Bet v1-like"/>
    <property type="match status" value="1"/>
</dbReference>
<dbReference type="InterPro" id="IPR017941">
    <property type="entry name" value="Rieske_2Fe-2S"/>
</dbReference>
<name>A0A563ELZ8_9PSEU</name>
<dbReference type="PROSITE" id="PS51296">
    <property type="entry name" value="RIESKE"/>
    <property type="match status" value="1"/>
</dbReference>
<dbReference type="RefSeq" id="WP_146356726.1">
    <property type="nucleotide sequence ID" value="NZ_VOBR01000022.1"/>
</dbReference>
<evidence type="ECO:0000256" key="3">
    <source>
        <dbReference type="ARBA" id="ARBA00023002"/>
    </source>
</evidence>
<keyword evidence="7" id="KW-0223">Dioxygenase</keyword>
<dbReference type="EMBL" id="VOBR01000022">
    <property type="protein sequence ID" value="TWP48110.1"/>
    <property type="molecule type" value="Genomic_DNA"/>
</dbReference>
<dbReference type="Pfam" id="PF00355">
    <property type="entry name" value="Rieske"/>
    <property type="match status" value="1"/>
</dbReference>
<protein>
    <submittedName>
        <fullName evidence="7">Aromatic ring-hydroxylating dioxygenase subunit alpha</fullName>
    </submittedName>
</protein>
<dbReference type="GO" id="GO:0004497">
    <property type="term" value="F:monooxygenase activity"/>
    <property type="evidence" value="ECO:0007669"/>
    <property type="project" value="UniProtKB-ARBA"/>
</dbReference>
<evidence type="ECO:0000313" key="7">
    <source>
        <dbReference type="EMBL" id="TWP48110.1"/>
    </source>
</evidence>
<dbReference type="Gene3D" id="3.90.380.10">
    <property type="entry name" value="Naphthalene 1,2-dioxygenase Alpha Subunit, Chain A, domain 1"/>
    <property type="match status" value="1"/>
</dbReference>
<evidence type="ECO:0000256" key="2">
    <source>
        <dbReference type="ARBA" id="ARBA00022723"/>
    </source>
</evidence>
<dbReference type="GO" id="GO:0016705">
    <property type="term" value="F:oxidoreductase activity, acting on paired donors, with incorporation or reduction of molecular oxygen"/>
    <property type="evidence" value="ECO:0007669"/>
    <property type="project" value="UniProtKB-ARBA"/>
</dbReference>
<dbReference type="PANTHER" id="PTHR21266">
    <property type="entry name" value="IRON-SULFUR DOMAIN CONTAINING PROTEIN"/>
    <property type="match status" value="1"/>
</dbReference>
<dbReference type="SUPFAM" id="SSF50022">
    <property type="entry name" value="ISP domain"/>
    <property type="match status" value="1"/>
</dbReference>
<sequence length="349" mass="40120">MTPPSFEAARTRHQKARAAGLHPDYWYAVEWDHAVKPGQVVEIVFWKKSIALYRGEDGVLRAVDDRCAHRQLKLSAGNVKGCNLVCLYHGWEHGEDGRIAHIPHERFGKQIPKSKITTYPVQVRHGLIWIFPGDPALASVREVPAIPELAEGWPSVPVDATWNGHHSMIIDNVSDFTHEYLHEKYKPFSDPELTKLEVVDDRVHVGYRTKVGGDPKTEMVLNPSIDRGSIELCYSYPYQWSDTDGKIKHWCFVLPIDERRTRVFFLFLFAPDTYRLPFTRIRMPLAMVRGMLKIAKRAYIVPLLEQDRVAIEAEQVAHELHHDLPIPELNPAVQEFQRLTISKWEEALA</sequence>